<accession>A0ACB9WAF8</accession>
<proteinExistence type="predicted"/>
<protein>
    <submittedName>
        <fullName evidence="1">Uncharacterized protein</fullName>
    </submittedName>
</protein>
<gene>
    <name evidence="1" type="ORF">KUCAC02_019095</name>
</gene>
<evidence type="ECO:0000313" key="1">
    <source>
        <dbReference type="EMBL" id="KAI4810255.1"/>
    </source>
</evidence>
<dbReference type="EMBL" id="CM043801">
    <property type="protein sequence ID" value="KAI4810255.1"/>
    <property type="molecule type" value="Genomic_DNA"/>
</dbReference>
<sequence length="77" mass="8173">MPVRLSAPLPDLEDAAALQTQSGKPAGKHRAGVDELGLSLIRMAHAKEALTLKSSDDTTVAVEASVPAWWPKDVKNN</sequence>
<evidence type="ECO:0000313" key="2">
    <source>
        <dbReference type="Proteomes" id="UP001057452"/>
    </source>
</evidence>
<dbReference type="Proteomes" id="UP001057452">
    <property type="component" value="Chromosome 17"/>
</dbReference>
<organism evidence="1 2">
    <name type="scientific">Chaenocephalus aceratus</name>
    <name type="common">Blackfin icefish</name>
    <name type="synonym">Chaenichthys aceratus</name>
    <dbReference type="NCBI Taxonomy" id="36190"/>
    <lineage>
        <taxon>Eukaryota</taxon>
        <taxon>Metazoa</taxon>
        <taxon>Chordata</taxon>
        <taxon>Craniata</taxon>
        <taxon>Vertebrata</taxon>
        <taxon>Euteleostomi</taxon>
        <taxon>Actinopterygii</taxon>
        <taxon>Neopterygii</taxon>
        <taxon>Teleostei</taxon>
        <taxon>Neoteleostei</taxon>
        <taxon>Acanthomorphata</taxon>
        <taxon>Eupercaria</taxon>
        <taxon>Perciformes</taxon>
        <taxon>Notothenioidei</taxon>
        <taxon>Channichthyidae</taxon>
        <taxon>Chaenocephalus</taxon>
    </lineage>
</organism>
<keyword evidence="2" id="KW-1185">Reference proteome</keyword>
<reference evidence="1" key="1">
    <citation type="submission" date="2022-05" db="EMBL/GenBank/DDBJ databases">
        <title>Chromosome-level genome of Chaenocephalus aceratus.</title>
        <authorList>
            <person name="Park H."/>
        </authorList>
    </citation>
    <scope>NUCLEOTIDE SEQUENCE</scope>
    <source>
        <strain evidence="1">KU_202001</strain>
    </source>
</reference>
<name>A0ACB9WAF8_CHAAC</name>
<comment type="caution">
    <text evidence="1">The sequence shown here is derived from an EMBL/GenBank/DDBJ whole genome shotgun (WGS) entry which is preliminary data.</text>
</comment>